<comment type="caution">
    <text evidence="1">The sequence shown here is derived from an EMBL/GenBank/DDBJ whole genome shotgun (WGS) entry which is preliminary data.</text>
</comment>
<accession>A0A5B2U9C3</accession>
<reference evidence="1 2" key="1">
    <citation type="journal article" date="2015" name="Int. J. Syst. Evol. Microbiol.">
        <title>Chryseobacterium sediminis sp. nov., isolated from a river sediment.</title>
        <authorList>
            <person name="Kampfer P."/>
            <person name="Busse H.J."/>
            <person name="McInroy J.A."/>
            <person name="Glaeser S.P."/>
        </authorList>
    </citation>
    <scope>NUCLEOTIDE SEQUENCE [LARGE SCALE GENOMIC DNA]</scope>
    <source>
        <strain evidence="1 2">IMT-174</strain>
    </source>
</reference>
<proteinExistence type="predicted"/>
<evidence type="ECO:0000313" key="1">
    <source>
        <dbReference type="EMBL" id="KAA2223000.1"/>
    </source>
</evidence>
<evidence type="ECO:0000313" key="2">
    <source>
        <dbReference type="Proteomes" id="UP000323082"/>
    </source>
</evidence>
<organism evidence="1 2">
    <name type="scientific">Chryseobacterium sediminis</name>
    <dbReference type="NCBI Taxonomy" id="1679494"/>
    <lineage>
        <taxon>Bacteria</taxon>
        <taxon>Pseudomonadati</taxon>
        <taxon>Bacteroidota</taxon>
        <taxon>Flavobacteriia</taxon>
        <taxon>Flavobacteriales</taxon>
        <taxon>Weeksellaceae</taxon>
        <taxon>Chryseobacterium group</taxon>
        <taxon>Chryseobacterium</taxon>
    </lineage>
</organism>
<dbReference type="EMBL" id="VUNZ01000001">
    <property type="protein sequence ID" value="KAA2223000.1"/>
    <property type="molecule type" value="Genomic_DNA"/>
</dbReference>
<name>A0A5B2U9C3_9FLAO</name>
<sequence>MDIQDYSRGRNNANSKLAFKQAKVTIPKMQHKVYELVDGINSTIEIANILGVPIHTISGRFSELKAKQKIFQSSSKKIGSKSYAVYTKTIN</sequence>
<dbReference type="Proteomes" id="UP000323082">
    <property type="component" value="Unassembled WGS sequence"/>
</dbReference>
<gene>
    <name evidence="1" type="ORF">FW780_02010</name>
</gene>
<protein>
    <submittedName>
        <fullName evidence="1">Uncharacterized protein</fullName>
    </submittedName>
</protein>
<dbReference type="AlphaFoldDB" id="A0A5B2U9C3"/>
<dbReference type="RefSeq" id="WP_149831964.1">
    <property type="nucleotide sequence ID" value="NZ_VUNZ01000001.1"/>
</dbReference>
<dbReference type="OrthoDB" id="1272659at2"/>